<evidence type="ECO:0000313" key="1">
    <source>
        <dbReference type="EMBL" id="RIB10555.1"/>
    </source>
</evidence>
<organism evidence="1 2">
    <name type="scientific">Gigaspora rosea</name>
    <dbReference type="NCBI Taxonomy" id="44941"/>
    <lineage>
        <taxon>Eukaryota</taxon>
        <taxon>Fungi</taxon>
        <taxon>Fungi incertae sedis</taxon>
        <taxon>Mucoromycota</taxon>
        <taxon>Glomeromycotina</taxon>
        <taxon>Glomeromycetes</taxon>
        <taxon>Diversisporales</taxon>
        <taxon>Gigasporaceae</taxon>
        <taxon>Gigaspora</taxon>
    </lineage>
</organism>
<sequence length="101" mass="11895">MTFHLTLSTRSFWHRKLPNLSIGAHVNLQKLIVVRQNLKGRANNIYFNSFYESSSKKLILLNRHIMSNSQNTNIVVGIFGKYNLRTYVRSKCKYVNRNYNT</sequence>
<dbReference type="Proteomes" id="UP000266673">
    <property type="component" value="Unassembled WGS sequence"/>
</dbReference>
<reference evidence="1 2" key="1">
    <citation type="submission" date="2018-06" db="EMBL/GenBank/DDBJ databases">
        <title>Comparative genomics reveals the genomic features of Rhizophagus irregularis, R. cerebriforme, R. diaphanum and Gigaspora rosea, and their symbiotic lifestyle signature.</title>
        <authorList>
            <person name="Morin E."/>
            <person name="San Clemente H."/>
            <person name="Chen E.C.H."/>
            <person name="De La Providencia I."/>
            <person name="Hainaut M."/>
            <person name="Kuo A."/>
            <person name="Kohler A."/>
            <person name="Murat C."/>
            <person name="Tang N."/>
            <person name="Roy S."/>
            <person name="Loubradou J."/>
            <person name="Henrissat B."/>
            <person name="Grigoriev I.V."/>
            <person name="Corradi N."/>
            <person name="Roux C."/>
            <person name="Martin F.M."/>
        </authorList>
    </citation>
    <scope>NUCLEOTIDE SEQUENCE [LARGE SCALE GENOMIC DNA]</scope>
    <source>
        <strain evidence="1 2">DAOM 194757</strain>
    </source>
</reference>
<dbReference type="EMBL" id="QKWP01001234">
    <property type="protein sequence ID" value="RIB10555.1"/>
    <property type="molecule type" value="Genomic_DNA"/>
</dbReference>
<name>A0A397UJW7_9GLOM</name>
<protein>
    <submittedName>
        <fullName evidence="1">Uncharacterized protein</fullName>
    </submittedName>
</protein>
<gene>
    <name evidence="1" type="ORF">C2G38_179391</name>
</gene>
<evidence type="ECO:0000313" key="2">
    <source>
        <dbReference type="Proteomes" id="UP000266673"/>
    </source>
</evidence>
<accession>A0A397UJW7</accession>
<comment type="caution">
    <text evidence="1">The sequence shown here is derived from an EMBL/GenBank/DDBJ whole genome shotgun (WGS) entry which is preliminary data.</text>
</comment>
<proteinExistence type="predicted"/>
<dbReference type="AlphaFoldDB" id="A0A397UJW7"/>
<keyword evidence="2" id="KW-1185">Reference proteome</keyword>